<dbReference type="PANTHER" id="PTHR36539">
    <property type="entry name" value="ETHANOLAMINE UTILIZATION PROTEIN EUTN"/>
    <property type="match status" value="1"/>
</dbReference>
<reference evidence="4" key="1">
    <citation type="submission" date="2016-10" db="EMBL/GenBank/DDBJ databases">
        <authorList>
            <person name="Varghese N."/>
            <person name="Submissions S."/>
        </authorList>
    </citation>
    <scope>NUCLEOTIDE SEQUENCE [LARGE SCALE GENOMIC DNA]</scope>
    <source>
        <strain evidence="4">DSM 26348</strain>
    </source>
</reference>
<evidence type="ECO:0000313" key="4">
    <source>
        <dbReference type="Proteomes" id="UP000199518"/>
    </source>
</evidence>
<evidence type="ECO:0000256" key="1">
    <source>
        <dbReference type="ARBA" id="ARBA00024322"/>
    </source>
</evidence>
<dbReference type="PANTHER" id="PTHR36539:SF2">
    <property type="entry name" value="ETHANOLAMINE UTILIZATION PROTEIN"/>
    <property type="match status" value="1"/>
</dbReference>
<keyword evidence="2" id="KW-1283">Bacterial microcompartment</keyword>
<evidence type="ECO:0000256" key="2">
    <source>
        <dbReference type="ARBA" id="ARBA00024446"/>
    </source>
</evidence>
<dbReference type="AlphaFoldDB" id="A0A1I3DH51"/>
<dbReference type="InterPro" id="IPR004992">
    <property type="entry name" value="EutN_CcmL"/>
</dbReference>
<keyword evidence="4" id="KW-1185">Reference proteome</keyword>
<proteinExistence type="predicted"/>
<accession>A0A1I3DH51</accession>
<dbReference type="InterPro" id="IPR036677">
    <property type="entry name" value="EutN_CcmL_sf"/>
</dbReference>
<protein>
    <submittedName>
        <fullName evidence="3">Ethanolamine utilization protein EutN</fullName>
    </submittedName>
</protein>
<dbReference type="GO" id="GO:0031469">
    <property type="term" value="C:bacterial microcompartment"/>
    <property type="evidence" value="ECO:0007669"/>
    <property type="project" value="UniProtKB-SubCell"/>
</dbReference>
<dbReference type="STRING" id="1576369.SAMN05421753_103233"/>
<gene>
    <name evidence="3" type="ORF">SAMN05421753_103233</name>
</gene>
<dbReference type="PROSITE" id="PS51932">
    <property type="entry name" value="BMV"/>
    <property type="match status" value="1"/>
</dbReference>
<dbReference type="Proteomes" id="UP000199518">
    <property type="component" value="Unassembled WGS sequence"/>
</dbReference>
<dbReference type="SUPFAM" id="SSF159133">
    <property type="entry name" value="EutN/CcmL-like"/>
    <property type="match status" value="1"/>
</dbReference>
<dbReference type="OrthoDB" id="278421at2"/>
<sequence>MNLALVIGNATSTVKHRSMNGWRLLIVQPLTANGGDDGEPLLAIDSLGAPIGGQVIITSDGKEVSQVMGTKATPVRWMVMGQPDGQ</sequence>
<organism evidence="3 4">
    <name type="scientific">Planctomicrobium piriforme</name>
    <dbReference type="NCBI Taxonomy" id="1576369"/>
    <lineage>
        <taxon>Bacteria</taxon>
        <taxon>Pseudomonadati</taxon>
        <taxon>Planctomycetota</taxon>
        <taxon>Planctomycetia</taxon>
        <taxon>Planctomycetales</taxon>
        <taxon>Planctomycetaceae</taxon>
        <taxon>Planctomicrobium</taxon>
    </lineage>
</organism>
<dbReference type="RefSeq" id="WP_092048372.1">
    <property type="nucleotide sequence ID" value="NZ_FOQD01000003.1"/>
</dbReference>
<dbReference type="Pfam" id="PF03319">
    <property type="entry name" value="EutN_CcmL"/>
    <property type="match status" value="1"/>
</dbReference>
<comment type="subcellular location">
    <subcellularLocation>
        <location evidence="1">Bacterial microcompartment</location>
    </subcellularLocation>
</comment>
<evidence type="ECO:0000313" key="3">
    <source>
        <dbReference type="EMBL" id="SFH85909.1"/>
    </source>
</evidence>
<name>A0A1I3DH51_9PLAN</name>
<dbReference type="EMBL" id="FOQD01000003">
    <property type="protein sequence ID" value="SFH85909.1"/>
    <property type="molecule type" value="Genomic_DNA"/>
</dbReference>
<dbReference type="Gene3D" id="2.40.50.220">
    <property type="entry name" value="EutN/Ccml"/>
    <property type="match status" value="1"/>
</dbReference>
<dbReference type="CDD" id="cd01614">
    <property type="entry name" value="EutN_CcmL"/>
    <property type="match status" value="1"/>
</dbReference>